<evidence type="ECO:0000313" key="14">
    <source>
        <dbReference type="EMBL" id="CAD5214254.1"/>
    </source>
</evidence>
<organism evidence="14 15">
    <name type="scientific">Bursaphelenchus okinawaensis</name>
    <dbReference type="NCBI Taxonomy" id="465554"/>
    <lineage>
        <taxon>Eukaryota</taxon>
        <taxon>Metazoa</taxon>
        <taxon>Ecdysozoa</taxon>
        <taxon>Nematoda</taxon>
        <taxon>Chromadorea</taxon>
        <taxon>Rhabditida</taxon>
        <taxon>Tylenchina</taxon>
        <taxon>Tylenchomorpha</taxon>
        <taxon>Aphelenchoidea</taxon>
        <taxon>Aphelenchoididae</taxon>
        <taxon>Bursaphelenchus</taxon>
    </lineage>
</organism>
<dbReference type="Proteomes" id="UP000614601">
    <property type="component" value="Unassembled WGS sequence"/>
</dbReference>
<reference evidence="14" key="1">
    <citation type="submission" date="2020-09" db="EMBL/GenBank/DDBJ databases">
        <authorList>
            <person name="Kikuchi T."/>
        </authorList>
    </citation>
    <scope>NUCLEOTIDE SEQUENCE</scope>
    <source>
        <strain evidence="14">SH1</strain>
    </source>
</reference>
<sequence length="1045" mass="115356">MSVVFKSTKTSPLYGSLLTASLGGWSFDGKVINANSDANELLVDGCSYSNDVQIARFLAANSSSAKTLLGNTFVEQVTIENVLGVLEDFTRNQANTDDLVKLVKDNVLATGHVILGRETLADLVFWSILESQKELRSVFEKFFEAYKTDSRFFAAHSAVGRYEVAQPVAKPKEKLKDEGKFIDLPNAEMGKVVVRFPPEASGYLHIGHAKAALLNQHYQQIYNGKLIMRFDDTNPAKENAHFEQVILDDLKLLGVKPDIWTHSSDWFDKMAEYCEQLLKESKAFVDDTDTETMRNEREQRVDSKNRNNSVEKNLELWEEMKKGSERGQQCCVRIKIDMKHNNGALRDPTIYRCKNEPHVRTGDKYKVYPTYDFACPIVDSLEGVTHSLRTTEYHDRDDQFRFIANALGLRVPEIWSYARLNMTHTVMSKRKLTLLVDDKIVDGWDDPRLPTVRGIIRRGLTVEGLKQFILAQGGSRSVVTMEWDKIWAFNKKVIDPVAPRYTAMDVSKPLVKVNVKGAKLEKKSVNLHPKDATVGQKDVWYGPTVYLEQADADQIKAGDTVTFVNWGNLKIVSVGKEIEAELDLENTNYKKTLKVTWLTEQKEQPNIKVKTLVYSDVITKAIIGKDEDWKQFVNKDSVKTEEFLAEPVVASLKKGTIIQFQRKGYYILDQPYDAKMEPVFILIPDGAKPVEAAKEVKASSSTAKSAAPASDGAGLYAQIEAQGNLVRELKGKDAKSQATKDAIAKLLDLKKQYKAATGQEYKPGQAPQPAPSAAPAQAASGSDGAGLYAQIEAQGNLVRELKGKDAKGQATKDAIAKLLELKKQYKAATGQEYKPGQAPQQTAPAPVQAASGSDGAGLYAQIEAQGNLVRELKGKDAKSQATKDAIAKLLDLKKQYKSATGQDYKPGQAPQQAAAPVQASLGSDGSGLYAQIEAQGNLVRELKGKDAKSQETKDAIAKLLDLKKQYKSATGQEYKPGQASQSTPASAASTGGDDALYFQIEAQGNLVRELKGKDPKSQDTKDAIAKLLALKKEYKTKTGTDYKPR</sequence>
<dbReference type="CDD" id="cd00936">
    <property type="entry name" value="WEPRS_RNA"/>
    <property type="match status" value="5"/>
</dbReference>
<dbReference type="CDD" id="cd00807">
    <property type="entry name" value="GlnRS_core"/>
    <property type="match status" value="1"/>
</dbReference>
<dbReference type="EC" id="6.1.1.17" evidence="3"/>
<dbReference type="GO" id="GO:0017101">
    <property type="term" value="C:aminoacyl-tRNA synthetase multienzyme complex"/>
    <property type="evidence" value="ECO:0007669"/>
    <property type="project" value="UniProtKB-ARBA"/>
</dbReference>
<feature type="compositionally biased region" description="Low complexity" evidence="12">
    <location>
        <begin position="835"/>
        <end position="850"/>
    </location>
</feature>
<comment type="subcellular location">
    <subcellularLocation>
        <location evidence="1">Cytoplasm</location>
    </subcellularLocation>
</comment>
<evidence type="ECO:0000313" key="15">
    <source>
        <dbReference type="Proteomes" id="UP000614601"/>
    </source>
</evidence>
<feature type="domain" description="WHEP-TRS" evidence="13">
    <location>
        <begin position="783"/>
        <end position="839"/>
    </location>
</feature>
<comment type="catalytic activity">
    <reaction evidence="11">
        <text>tRNA(Glu) + L-glutamate + ATP = L-glutamyl-tRNA(Glu) + AMP + diphosphate</text>
        <dbReference type="Rhea" id="RHEA:23540"/>
        <dbReference type="Rhea" id="RHEA-COMP:9663"/>
        <dbReference type="Rhea" id="RHEA-COMP:9680"/>
        <dbReference type="ChEBI" id="CHEBI:29985"/>
        <dbReference type="ChEBI" id="CHEBI:30616"/>
        <dbReference type="ChEBI" id="CHEBI:33019"/>
        <dbReference type="ChEBI" id="CHEBI:78442"/>
        <dbReference type="ChEBI" id="CHEBI:78520"/>
        <dbReference type="ChEBI" id="CHEBI:456215"/>
        <dbReference type="EC" id="6.1.1.17"/>
    </reaction>
</comment>
<feature type="region of interest" description="Disordered" evidence="12">
    <location>
        <begin position="970"/>
        <end position="994"/>
    </location>
</feature>
<dbReference type="Gene3D" id="3.90.800.10">
    <property type="entry name" value="Glutamyl-tRNA Synthetase, Domain 3"/>
    <property type="match status" value="1"/>
</dbReference>
<dbReference type="InterPro" id="IPR009068">
    <property type="entry name" value="uS15_NS1_RNA-bd_sf"/>
</dbReference>
<dbReference type="Gene3D" id="3.40.50.620">
    <property type="entry name" value="HUPs"/>
    <property type="match status" value="1"/>
</dbReference>
<dbReference type="InterPro" id="IPR049437">
    <property type="entry name" value="tRNA-synt_1c_C2"/>
</dbReference>
<evidence type="ECO:0000259" key="13">
    <source>
        <dbReference type="PROSITE" id="PS51185"/>
    </source>
</evidence>
<dbReference type="SUPFAM" id="SSF52374">
    <property type="entry name" value="Nucleotidylyl transferase"/>
    <property type="match status" value="1"/>
</dbReference>
<feature type="domain" description="WHEP-TRS" evidence="13">
    <location>
        <begin position="924"/>
        <end position="980"/>
    </location>
</feature>
<dbReference type="InterPro" id="IPR020059">
    <property type="entry name" value="Glu/Gln-tRNA-synth_Ib_codon-bd"/>
</dbReference>
<keyword evidence="15" id="KW-1185">Reference proteome</keyword>
<dbReference type="InterPro" id="IPR000738">
    <property type="entry name" value="WHEP-TRS_dom"/>
</dbReference>
<keyword evidence="9" id="KW-0030">Aminoacyl-tRNA synthetase</keyword>
<dbReference type="Pfam" id="PF00749">
    <property type="entry name" value="tRNA-synt_1c"/>
    <property type="match status" value="1"/>
</dbReference>
<dbReference type="Pfam" id="PF20974">
    <property type="entry name" value="tRNA-synt_1c_C2"/>
    <property type="match status" value="1"/>
</dbReference>
<dbReference type="Proteomes" id="UP000783686">
    <property type="component" value="Unassembled WGS sequence"/>
</dbReference>
<dbReference type="GO" id="GO:0017102">
    <property type="term" value="C:methionyl glutamyl tRNA synthetase complex"/>
    <property type="evidence" value="ECO:0007669"/>
    <property type="project" value="TreeGrafter"/>
</dbReference>
<comment type="similarity">
    <text evidence="2">Belongs to the class-I aminoacyl-tRNA synthetase family. Glutamate--tRNA ligase type 2 subfamily.</text>
</comment>
<dbReference type="InterPro" id="IPR020061">
    <property type="entry name" value="Glu_tRNA_lig_a-bdl"/>
</dbReference>
<feature type="domain" description="WHEP-TRS" evidence="13">
    <location>
        <begin position="992"/>
        <end position="1045"/>
    </location>
</feature>
<keyword evidence="8" id="KW-0648">Protein biosynthesis</keyword>
<dbReference type="InterPro" id="IPR014729">
    <property type="entry name" value="Rossmann-like_a/b/a_fold"/>
</dbReference>
<dbReference type="InterPro" id="IPR020058">
    <property type="entry name" value="Glu/Gln-tRNA-synth_Ib_cat-dom"/>
</dbReference>
<dbReference type="EMBL" id="CAJFDH010000003">
    <property type="protein sequence ID" value="CAD5214254.1"/>
    <property type="molecule type" value="Genomic_DNA"/>
</dbReference>
<dbReference type="PANTHER" id="PTHR43097">
    <property type="entry name" value="GLUTAMINE-TRNA LIGASE"/>
    <property type="match status" value="1"/>
</dbReference>
<dbReference type="PANTHER" id="PTHR43097:SF5">
    <property type="entry name" value="GLUTAMATE--TRNA LIGASE"/>
    <property type="match status" value="1"/>
</dbReference>
<dbReference type="NCBIfam" id="TIGR00463">
    <property type="entry name" value="gltX_arch"/>
    <property type="match status" value="1"/>
</dbReference>
<dbReference type="SUPFAM" id="SSF50715">
    <property type="entry name" value="Ribosomal protein L25-like"/>
    <property type="match status" value="1"/>
</dbReference>
<dbReference type="GO" id="GO:0005829">
    <property type="term" value="C:cytosol"/>
    <property type="evidence" value="ECO:0007669"/>
    <property type="project" value="TreeGrafter"/>
</dbReference>
<dbReference type="InterPro" id="IPR000924">
    <property type="entry name" value="Glu/Gln-tRNA-synth"/>
</dbReference>
<dbReference type="Pfam" id="PF00458">
    <property type="entry name" value="WHEP-TRS"/>
    <property type="match status" value="5"/>
</dbReference>
<dbReference type="AlphaFoldDB" id="A0A811KG12"/>
<keyword evidence="4" id="KW-0963">Cytoplasm</keyword>
<evidence type="ECO:0000256" key="8">
    <source>
        <dbReference type="ARBA" id="ARBA00022917"/>
    </source>
</evidence>
<dbReference type="Gene3D" id="1.10.287.10">
    <property type="entry name" value="S15/NS1, RNA-binding"/>
    <property type="match status" value="5"/>
</dbReference>
<dbReference type="InterPro" id="IPR004526">
    <property type="entry name" value="Glu-tRNA-synth_arc/euk"/>
</dbReference>
<dbReference type="GO" id="GO:0004818">
    <property type="term" value="F:glutamate-tRNA ligase activity"/>
    <property type="evidence" value="ECO:0007669"/>
    <property type="project" value="UniProtKB-EC"/>
</dbReference>
<dbReference type="OrthoDB" id="1350766at2759"/>
<proteinExistence type="inferred from homology"/>
<evidence type="ECO:0000256" key="6">
    <source>
        <dbReference type="ARBA" id="ARBA00022741"/>
    </source>
</evidence>
<evidence type="ECO:0000256" key="4">
    <source>
        <dbReference type="ARBA" id="ARBA00022490"/>
    </source>
</evidence>
<dbReference type="SUPFAM" id="SSF47060">
    <property type="entry name" value="S15/NS1 RNA-binding domain"/>
    <property type="match status" value="5"/>
</dbReference>
<dbReference type="Pfam" id="PF03950">
    <property type="entry name" value="tRNA-synt_1c_C"/>
    <property type="match status" value="1"/>
</dbReference>
<evidence type="ECO:0000256" key="9">
    <source>
        <dbReference type="ARBA" id="ARBA00023146"/>
    </source>
</evidence>
<keyword evidence="5" id="KW-0436">Ligase</keyword>
<dbReference type="FunFam" id="3.90.800.10:FF:000001">
    <property type="entry name" value="Glutamine--tRNA ligase"/>
    <property type="match status" value="1"/>
</dbReference>
<evidence type="ECO:0000256" key="5">
    <source>
        <dbReference type="ARBA" id="ARBA00022598"/>
    </source>
</evidence>
<gene>
    <name evidence="14" type="ORF">BOKJ2_LOCUS5501</name>
</gene>
<dbReference type="FunFam" id="1.10.287.10:FF:000013">
    <property type="entry name" value="Glutamyl(E) Amino-acyl tRNA Synthetase"/>
    <property type="match status" value="4"/>
</dbReference>
<protein>
    <recommendedName>
        <fullName evidence="3">glutamate--tRNA ligase</fullName>
        <ecNumber evidence="3">6.1.1.17</ecNumber>
    </recommendedName>
    <alternativeName>
        <fullName evidence="10">Glutamyl-tRNA synthetase</fullName>
    </alternativeName>
</protein>
<evidence type="ECO:0000256" key="7">
    <source>
        <dbReference type="ARBA" id="ARBA00022840"/>
    </source>
</evidence>
<dbReference type="InterPro" id="IPR001412">
    <property type="entry name" value="aa-tRNA-synth_I_CS"/>
</dbReference>
<dbReference type="PROSITE" id="PS00178">
    <property type="entry name" value="AA_TRNA_LIGASE_I"/>
    <property type="match status" value="1"/>
</dbReference>
<evidence type="ECO:0000256" key="12">
    <source>
        <dbReference type="SAM" id="MobiDB-lite"/>
    </source>
</evidence>
<dbReference type="EMBL" id="CAJFCW020000003">
    <property type="protein sequence ID" value="CAG9102398.1"/>
    <property type="molecule type" value="Genomic_DNA"/>
</dbReference>
<accession>A0A811KG12</accession>
<dbReference type="InterPro" id="IPR020056">
    <property type="entry name" value="Rbsml_bL25/Gln-tRNA_synth_N"/>
</dbReference>
<feature type="region of interest" description="Disordered" evidence="12">
    <location>
        <begin position="830"/>
        <end position="852"/>
    </location>
</feature>
<feature type="compositionally biased region" description="Low complexity" evidence="12">
    <location>
        <begin position="976"/>
        <end position="991"/>
    </location>
</feature>
<dbReference type="PROSITE" id="PS51185">
    <property type="entry name" value="WHEP_TRS_2"/>
    <property type="match status" value="5"/>
</dbReference>
<dbReference type="GO" id="GO:0006424">
    <property type="term" value="P:glutamyl-tRNA aminoacylation"/>
    <property type="evidence" value="ECO:0007669"/>
    <property type="project" value="InterPro"/>
</dbReference>
<feature type="domain" description="WHEP-TRS" evidence="13">
    <location>
        <begin position="854"/>
        <end position="910"/>
    </location>
</feature>
<evidence type="ECO:0000256" key="11">
    <source>
        <dbReference type="ARBA" id="ARBA00048351"/>
    </source>
</evidence>
<dbReference type="InterPro" id="IPR050132">
    <property type="entry name" value="Gln/Glu-tRNA_Ligase"/>
</dbReference>
<evidence type="ECO:0000256" key="1">
    <source>
        <dbReference type="ARBA" id="ARBA00004496"/>
    </source>
</evidence>
<evidence type="ECO:0000256" key="3">
    <source>
        <dbReference type="ARBA" id="ARBA00012835"/>
    </source>
</evidence>
<dbReference type="Gene3D" id="2.40.240.10">
    <property type="entry name" value="Ribosomal Protein L25, Chain P"/>
    <property type="match status" value="1"/>
</dbReference>
<dbReference type="Gene3D" id="1.20.1050.130">
    <property type="match status" value="1"/>
</dbReference>
<dbReference type="PRINTS" id="PR00987">
    <property type="entry name" value="TRNASYNTHGLU"/>
</dbReference>
<keyword evidence="7" id="KW-0067">ATP-binding</keyword>
<feature type="domain" description="WHEP-TRS" evidence="13">
    <location>
        <begin position="711"/>
        <end position="767"/>
    </location>
</feature>
<keyword evidence="6" id="KW-0547">Nucleotide-binding</keyword>
<evidence type="ECO:0000256" key="2">
    <source>
        <dbReference type="ARBA" id="ARBA00008927"/>
    </source>
</evidence>
<name>A0A811KG12_9BILA</name>
<feature type="region of interest" description="Disordered" evidence="12">
    <location>
        <begin position="759"/>
        <end position="781"/>
    </location>
</feature>
<dbReference type="GO" id="GO:0005524">
    <property type="term" value="F:ATP binding"/>
    <property type="evidence" value="ECO:0007669"/>
    <property type="project" value="UniProtKB-KW"/>
</dbReference>
<dbReference type="SMART" id="SM00991">
    <property type="entry name" value="WHEP-TRS"/>
    <property type="match status" value="5"/>
</dbReference>
<dbReference type="FunFam" id="3.40.50.620:FF:000070">
    <property type="entry name" value="Bifunctional glutamate/proline--tRNA ligase"/>
    <property type="match status" value="1"/>
</dbReference>
<comment type="caution">
    <text evidence="14">The sequence shown here is derived from an EMBL/GenBank/DDBJ whole genome shotgun (WGS) entry which is preliminary data.</text>
</comment>
<dbReference type="HAMAP" id="MF_02076">
    <property type="entry name" value="Glu_tRNA_synth_type2"/>
    <property type="match status" value="1"/>
</dbReference>
<dbReference type="FunFam" id="1.10.1160.10:FF:000001">
    <property type="entry name" value="Glutamine--tRNA ligase"/>
    <property type="match status" value="1"/>
</dbReference>
<dbReference type="InterPro" id="IPR011035">
    <property type="entry name" value="Ribosomal_bL25/Gln-tRNA_synth"/>
</dbReference>
<evidence type="ECO:0000256" key="10">
    <source>
        <dbReference type="ARBA" id="ARBA00030865"/>
    </source>
</evidence>
<dbReference type="Gene3D" id="1.10.1160.10">
    <property type="entry name" value="Glutamyl-trna Synthetase, Domain 2"/>
    <property type="match status" value="1"/>
</dbReference>